<evidence type="ECO:0000313" key="2">
    <source>
        <dbReference type="EMBL" id="POH36010.1"/>
    </source>
</evidence>
<dbReference type="NCBIfam" id="TIGR01451">
    <property type="entry name" value="B_ant_repeat"/>
    <property type="match status" value="1"/>
</dbReference>
<dbReference type="InterPro" id="IPR047589">
    <property type="entry name" value="DUF11_rpt"/>
</dbReference>
<sequence>MNAQASFTSPDFMIVPPTYNGKVTTRDFSLLGYTFGSNGNIGLKNKSYYVGGDKDRPAYKIVGEFSRTASSYNGNQAYNLYAELVLRPSPTNAAIVQRELYLYNPNADTQSFQVLFGEDTALGTISNVNDNVPIYSLGDGLGLYINNGMDSSSSASKLLVTNSMPDGFTNFTGQDISNDNNATNWVGHFDSSGKGQIDSSTDQNLLGTGKHGNTAYTLKWPAVELGTKQQAHFGSTMGVTYSPYAVPNPTKTYTNETRSDGTNKVGDKLKFSLKMSNNGLNSKFNYSYLSDIIPEGFQLDTNSIKVDGNSTNSFTYDSATRELNVNTNTTLGDNKSSVVTFETTITNAASSTVQDKTVTNTGYFYGYDPQVNTSNNEYKASVNIPIKKTTYSSSFTKTVKNDSDTTYLNSTTGKWGEKVHYKIVYGVNNGSTSLADGATLTDDLPAGLKLVSGSVQYNNSYDSSKNITNGNSLTNIALGTLPANQTGTLTFDATIESTVAGTIVNNATIKNGSSNNASIGDMVSNDATVTVLNSDSFTDLPHIDFGTANMYGKNLTLTNVATNGGLQVAHPSSGNYYVNVAYDNNDEDKRMHSGKNTLSEDGSGLIFLKQRNSSPDDKGSWKPVLPTGTPIRSDTFTGGNDQSVDLTKYVGVGDWKINLDSNTQPGAYSGTLTWSMTDALSNS</sequence>
<proteinExistence type="predicted"/>
<evidence type="ECO:0000256" key="1">
    <source>
        <dbReference type="SAM" id="MobiDB-lite"/>
    </source>
</evidence>
<feature type="region of interest" description="Disordered" evidence="1">
    <location>
        <begin position="591"/>
        <end position="638"/>
    </location>
</feature>
<dbReference type="SUPFAM" id="SSF49401">
    <property type="entry name" value="Bacterial adhesins"/>
    <property type="match status" value="1"/>
</dbReference>
<organism evidence="2">
    <name type="scientific">Companilactobacillus formosensis</name>
    <dbReference type="NCBI Taxonomy" id="1617889"/>
    <lineage>
        <taxon>Bacteria</taxon>
        <taxon>Bacillati</taxon>
        <taxon>Bacillota</taxon>
        <taxon>Bacilli</taxon>
        <taxon>Lactobacillales</taxon>
        <taxon>Lactobacillaceae</taxon>
        <taxon>Companilactobacillus</taxon>
    </lineage>
</organism>
<reference evidence="2" key="1">
    <citation type="submission" date="2018-01" db="EMBL/GenBank/DDBJ databases">
        <title>Genome sequnecing of Lactobacillus formosensis KACC 18721.</title>
        <authorList>
            <person name="Kim S.-J."/>
            <person name="Heo J."/>
        </authorList>
    </citation>
    <scope>NUCLEOTIDE SEQUENCE</scope>
    <source>
        <strain evidence="2">KACC 18721</strain>
    </source>
</reference>
<comment type="caution">
    <text evidence="2">The sequence shown here is derived from an EMBL/GenBank/DDBJ whole genome shotgun (WGS) entry which is preliminary data.</text>
</comment>
<dbReference type="AlphaFoldDB" id="A0A2P4R437"/>
<accession>A0A2P4R437</accession>
<protein>
    <submittedName>
        <fullName evidence="2">DUF11 domain-containing protein</fullName>
    </submittedName>
</protein>
<dbReference type="Gene3D" id="2.60.40.740">
    <property type="match status" value="1"/>
</dbReference>
<dbReference type="EMBL" id="PPWZ01000090">
    <property type="protein sequence ID" value="POH36010.1"/>
    <property type="molecule type" value="Genomic_DNA"/>
</dbReference>
<dbReference type="InterPro" id="IPR008966">
    <property type="entry name" value="Adhesion_dom_sf"/>
</dbReference>
<name>A0A2P4R437_9LACO</name>
<gene>
    <name evidence="2" type="ORF">C2R26_10460</name>
</gene>